<gene>
    <name evidence="1" type="ORF">BCV70DRAFT_33750</name>
</gene>
<dbReference type="AlphaFoldDB" id="A0A317XL68"/>
<proteinExistence type="predicted"/>
<evidence type="ECO:0000313" key="2">
    <source>
        <dbReference type="Proteomes" id="UP000246740"/>
    </source>
</evidence>
<dbReference type="InParanoid" id="A0A317XL68"/>
<sequence>MQWCFGFSCCCRGPSSEEEEEEQVQDSRRYQMPPEATLCSKSPTIAPVRGFRTCMLCSSAVLSALMLLASRFLLLCPLARLCHCRTIACRRVEAAVRLCLSVSRPGAYVSASLSCTSPRLLAECMGATVSSPVSSALCTTLSRPTIHSDPLYTITTTNDRLRL</sequence>
<dbReference type="EMBL" id="KZ819198">
    <property type="protein sequence ID" value="PWY98552.1"/>
    <property type="molecule type" value="Genomic_DNA"/>
</dbReference>
<reference evidence="1 2" key="1">
    <citation type="journal article" date="2018" name="Mol. Biol. Evol.">
        <title>Broad Genomic Sampling Reveals a Smut Pathogenic Ancestry of the Fungal Clade Ustilaginomycotina.</title>
        <authorList>
            <person name="Kijpornyongpan T."/>
            <person name="Mondo S.J."/>
            <person name="Barry K."/>
            <person name="Sandor L."/>
            <person name="Lee J."/>
            <person name="Lipzen A."/>
            <person name="Pangilinan J."/>
            <person name="LaButti K."/>
            <person name="Hainaut M."/>
            <person name="Henrissat B."/>
            <person name="Grigoriev I.V."/>
            <person name="Spatafora J.W."/>
            <person name="Aime M.C."/>
        </authorList>
    </citation>
    <scope>NUCLEOTIDE SEQUENCE [LARGE SCALE GENOMIC DNA]</scope>
    <source>
        <strain evidence="1 2">MCA 3645</strain>
    </source>
</reference>
<protein>
    <submittedName>
        <fullName evidence="1">Uncharacterized protein</fullName>
    </submittedName>
</protein>
<evidence type="ECO:0000313" key="1">
    <source>
        <dbReference type="EMBL" id="PWY98552.1"/>
    </source>
</evidence>
<keyword evidence="2" id="KW-1185">Reference proteome</keyword>
<name>A0A317XL68_9BASI</name>
<accession>A0A317XL68</accession>
<organism evidence="1 2">
    <name type="scientific">Testicularia cyperi</name>
    <dbReference type="NCBI Taxonomy" id="1882483"/>
    <lineage>
        <taxon>Eukaryota</taxon>
        <taxon>Fungi</taxon>
        <taxon>Dikarya</taxon>
        <taxon>Basidiomycota</taxon>
        <taxon>Ustilaginomycotina</taxon>
        <taxon>Ustilaginomycetes</taxon>
        <taxon>Ustilaginales</taxon>
        <taxon>Anthracoideaceae</taxon>
        <taxon>Testicularia</taxon>
    </lineage>
</organism>
<dbReference type="Proteomes" id="UP000246740">
    <property type="component" value="Unassembled WGS sequence"/>
</dbReference>